<dbReference type="PANTHER" id="PTHR11709">
    <property type="entry name" value="MULTI-COPPER OXIDASE"/>
    <property type="match status" value="1"/>
</dbReference>
<dbReference type="Pfam" id="PF10518">
    <property type="entry name" value="TAT_signal"/>
    <property type="match status" value="1"/>
</dbReference>
<keyword evidence="2" id="KW-0732">Signal</keyword>
<gene>
    <name evidence="5" type="ORF">DB32_000396</name>
</gene>
<evidence type="ECO:0000259" key="3">
    <source>
        <dbReference type="Pfam" id="PF07731"/>
    </source>
</evidence>
<feature type="region of interest" description="Disordered" evidence="1">
    <location>
        <begin position="416"/>
        <end position="446"/>
    </location>
</feature>
<dbReference type="Gene3D" id="2.60.40.420">
    <property type="entry name" value="Cupredoxins - blue copper proteins"/>
    <property type="match status" value="1"/>
</dbReference>
<feature type="domain" description="Plastocyanin-like" evidence="3">
    <location>
        <begin position="227"/>
        <end position="339"/>
    </location>
</feature>
<dbReference type="CDD" id="cd13860">
    <property type="entry name" value="CuRO_1_2dMco_1"/>
    <property type="match status" value="1"/>
</dbReference>
<feature type="domain" description="Plastocyanin-like" evidence="4">
    <location>
        <begin position="93"/>
        <end position="202"/>
    </location>
</feature>
<dbReference type="KEGG" id="samy:DB32_000396"/>
<dbReference type="InterPro" id="IPR011706">
    <property type="entry name" value="Cu-oxidase_C"/>
</dbReference>
<dbReference type="InterPro" id="IPR006311">
    <property type="entry name" value="TAT_signal"/>
</dbReference>
<dbReference type="GO" id="GO:0016491">
    <property type="term" value="F:oxidoreductase activity"/>
    <property type="evidence" value="ECO:0007669"/>
    <property type="project" value="UniProtKB-KW"/>
</dbReference>
<dbReference type="RefSeq" id="WP_053230704.1">
    <property type="nucleotide sequence ID" value="NZ_CP011125.1"/>
</dbReference>
<organism evidence="5 6">
    <name type="scientific">Sandaracinus amylolyticus</name>
    <dbReference type="NCBI Taxonomy" id="927083"/>
    <lineage>
        <taxon>Bacteria</taxon>
        <taxon>Pseudomonadati</taxon>
        <taxon>Myxococcota</taxon>
        <taxon>Polyangia</taxon>
        <taxon>Polyangiales</taxon>
        <taxon>Sandaracinaceae</taxon>
        <taxon>Sandaracinus</taxon>
    </lineage>
</organism>
<dbReference type="STRING" id="927083.DB32_000396"/>
<evidence type="ECO:0000256" key="2">
    <source>
        <dbReference type="SAM" id="SignalP"/>
    </source>
</evidence>
<feature type="region of interest" description="Disordered" evidence="1">
    <location>
        <begin position="34"/>
        <end position="68"/>
    </location>
</feature>
<dbReference type="InterPro" id="IPR008972">
    <property type="entry name" value="Cupredoxin"/>
</dbReference>
<evidence type="ECO:0000256" key="1">
    <source>
        <dbReference type="SAM" id="MobiDB-lite"/>
    </source>
</evidence>
<dbReference type="InterPro" id="IPR045087">
    <property type="entry name" value="Cu-oxidase_fam"/>
</dbReference>
<name>A0A0F6YFZ5_9BACT</name>
<feature type="chain" id="PRO_5002512242" evidence="2">
    <location>
        <begin position="28"/>
        <end position="446"/>
    </location>
</feature>
<dbReference type="Pfam" id="PF07732">
    <property type="entry name" value="Cu-oxidase_3"/>
    <property type="match status" value="1"/>
</dbReference>
<feature type="compositionally biased region" description="Basic and acidic residues" evidence="1">
    <location>
        <begin position="436"/>
        <end position="446"/>
    </location>
</feature>
<dbReference type="Pfam" id="PF07731">
    <property type="entry name" value="Cu-oxidase_2"/>
    <property type="match status" value="1"/>
</dbReference>
<dbReference type="AlphaFoldDB" id="A0A0F6YFZ5"/>
<protein>
    <submittedName>
        <fullName evidence="5">Multicopper oxidase</fullName>
    </submittedName>
</protein>
<feature type="signal peptide" evidence="2">
    <location>
        <begin position="1"/>
        <end position="27"/>
    </location>
</feature>
<sequence length="446" mass="48835">MDRRSFLRWSGAAAGAAVLTRAAPVSAQDAHAHAEASATAASAVPTFERRPASRTAAPGGQPSVITPNGISLPWTVRDGVKVGHLVAHEFDHEFAPGMRARVWGYNGHTPGPTLEAVEGERIRVYVTNRLPEPTTVHWHGLILPNGMDGVSGLNQRPIPPGETWVYEFDLRHPGTFMYHSHYDEMTQIALGMMGMFIVHPRRPVGPRVDRDFVLMTHEWKLEVGARRPDPNAMNDFNVLTFNGKSYPGTEPLLVGVGERVRIRLGNLSPMDHHPIHLHGLNFVMTATDGGYVPSSAQYPETTVIVPVGSTRVIEFTPTEPGDWAMHCHMTHHVMTQMGHGLPPMVGVDTSTVDRRMSRVVPEYMSMGQTGMGGMGEMEMDIPPNSLPMRGARGPFSYIDMGGMFTVLKVRERPERADPNGWFEHPAGTVAGPADPARLRADGIEAP</sequence>
<evidence type="ECO:0000259" key="4">
    <source>
        <dbReference type="Pfam" id="PF07732"/>
    </source>
</evidence>
<dbReference type="InterPro" id="IPR011707">
    <property type="entry name" value="Cu-oxidase-like_N"/>
</dbReference>
<dbReference type="Proteomes" id="UP000034883">
    <property type="component" value="Chromosome"/>
</dbReference>
<dbReference type="InterPro" id="IPR019546">
    <property type="entry name" value="TAT_signal_bac_arc"/>
</dbReference>
<dbReference type="PROSITE" id="PS51318">
    <property type="entry name" value="TAT"/>
    <property type="match status" value="1"/>
</dbReference>
<keyword evidence="6" id="KW-1185">Reference proteome</keyword>
<proteinExistence type="predicted"/>
<evidence type="ECO:0000313" key="5">
    <source>
        <dbReference type="EMBL" id="AKF03247.1"/>
    </source>
</evidence>
<feature type="compositionally biased region" description="Low complexity" evidence="1">
    <location>
        <begin position="34"/>
        <end position="43"/>
    </location>
</feature>
<accession>A0A0F6YFZ5</accession>
<dbReference type="SUPFAM" id="SSF49503">
    <property type="entry name" value="Cupredoxins"/>
    <property type="match status" value="2"/>
</dbReference>
<dbReference type="CDD" id="cd04202">
    <property type="entry name" value="CuRO_D2_2dMcoN_like"/>
    <property type="match status" value="1"/>
</dbReference>
<dbReference type="GO" id="GO:0005507">
    <property type="term" value="F:copper ion binding"/>
    <property type="evidence" value="ECO:0007669"/>
    <property type="project" value="InterPro"/>
</dbReference>
<evidence type="ECO:0000313" key="6">
    <source>
        <dbReference type="Proteomes" id="UP000034883"/>
    </source>
</evidence>
<dbReference type="OrthoDB" id="9757546at2"/>
<dbReference type="EMBL" id="CP011125">
    <property type="protein sequence ID" value="AKF03247.1"/>
    <property type="molecule type" value="Genomic_DNA"/>
</dbReference>
<reference evidence="5 6" key="1">
    <citation type="submission" date="2015-03" db="EMBL/GenBank/DDBJ databases">
        <title>Genome assembly of Sandaracinus amylolyticus DSM 53668.</title>
        <authorList>
            <person name="Sharma G."/>
            <person name="Subramanian S."/>
        </authorList>
    </citation>
    <scope>NUCLEOTIDE SEQUENCE [LARGE SCALE GENOMIC DNA]</scope>
    <source>
        <strain evidence="5 6">DSM 53668</strain>
    </source>
</reference>